<dbReference type="InterPro" id="IPR050186">
    <property type="entry name" value="TPT_transporter"/>
</dbReference>
<dbReference type="AlphaFoldDB" id="A0AAV4ZYX8"/>
<organism evidence="8 9">
    <name type="scientific">Clathrus columnatus</name>
    <dbReference type="NCBI Taxonomy" id="1419009"/>
    <lineage>
        <taxon>Eukaryota</taxon>
        <taxon>Fungi</taxon>
        <taxon>Dikarya</taxon>
        <taxon>Basidiomycota</taxon>
        <taxon>Agaricomycotina</taxon>
        <taxon>Agaricomycetes</taxon>
        <taxon>Phallomycetidae</taxon>
        <taxon>Phallales</taxon>
        <taxon>Clathraceae</taxon>
        <taxon>Clathrus</taxon>
    </lineage>
</organism>
<feature type="domain" description="Sugar phosphate transporter" evidence="7">
    <location>
        <begin position="101"/>
        <end position="265"/>
    </location>
</feature>
<evidence type="ECO:0000256" key="3">
    <source>
        <dbReference type="ARBA" id="ARBA00022989"/>
    </source>
</evidence>
<dbReference type="Proteomes" id="UP001050691">
    <property type="component" value="Unassembled WGS sequence"/>
</dbReference>
<dbReference type="PANTHER" id="PTHR11132">
    <property type="entry name" value="SOLUTE CARRIER FAMILY 35"/>
    <property type="match status" value="1"/>
</dbReference>
<keyword evidence="3 6" id="KW-1133">Transmembrane helix</keyword>
<feature type="transmembrane region" description="Helical" evidence="6">
    <location>
        <begin position="247"/>
        <end position="267"/>
    </location>
</feature>
<accession>A0AAV4ZYX8</accession>
<evidence type="ECO:0000313" key="9">
    <source>
        <dbReference type="Proteomes" id="UP001050691"/>
    </source>
</evidence>
<evidence type="ECO:0000256" key="4">
    <source>
        <dbReference type="ARBA" id="ARBA00023136"/>
    </source>
</evidence>
<dbReference type="InterPro" id="IPR004853">
    <property type="entry name" value="Sugar_P_trans_dom"/>
</dbReference>
<name>A0AAV4ZYX8_9AGAM</name>
<feature type="transmembrane region" description="Helical" evidence="6">
    <location>
        <begin position="103"/>
        <end position="122"/>
    </location>
</feature>
<evidence type="ECO:0000256" key="5">
    <source>
        <dbReference type="SAM" id="MobiDB-lite"/>
    </source>
</evidence>
<dbReference type="GO" id="GO:0016020">
    <property type="term" value="C:membrane"/>
    <property type="evidence" value="ECO:0007669"/>
    <property type="project" value="UniProtKB-SubCell"/>
</dbReference>
<evidence type="ECO:0000256" key="1">
    <source>
        <dbReference type="ARBA" id="ARBA00004141"/>
    </source>
</evidence>
<reference evidence="8" key="1">
    <citation type="submission" date="2021-10" db="EMBL/GenBank/DDBJ databases">
        <title>De novo Genome Assembly of Clathrus columnatus (Basidiomycota, Fungi) Using Illumina and Nanopore Sequence Data.</title>
        <authorList>
            <person name="Ogiso-Tanaka E."/>
            <person name="Itagaki H."/>
            <person name="Hosoya T."/>
            <person name="Hosaka K."/>
        </authorList>
    </citation>
    <scope>NUCLEOTIDE SEQUENCE</scope>
    <source>
        <strain evidence="8">MO-923</strain>
    </source>
</reference>
<dbReference type="EMBL" id="BPWL01000001">
    <property type="protein sequence ID" value="GJJ05936.1"/>
    <property type="molecule type" value="Genomic_DNA"/>
</dbReference>
<keyword evidence="9" id="KW-1185">Reference proteome</keyword>
<comment type="subcellular location">
    <subcellularLocation>
        <location evidence="1">Membrane</location>
        <topology evidence="1">Multi-pass membrane protein</topology>
    </subcellularLocation>
</comment>
<protein>
    <recommendedName>
        <fullName evidence="7">Sugar phosphate transporter domain-containing protein</fullName>
    </recommendedName>
</protein>
<gene>
    <name evidence="8" type="ORF">Clacol_000123</name>
</gene>
<evidence type="ECO:0000259" key="7">
    <source>
        <dbReference type="Pfam" id="PF03151"/>
    </source>
</evidence>
<feature type="region of interest" description="Disordered" evidence="5">
    <location>
        <begin position="311"/>
        <end position="360"/>
    </location>
</feature>
<evidence type="ECO:0000313" key="8">
    <source>
        <dbReference type="EMBL" id="GJJ05936.1"/>
    </source>
</evidence>
<feature type="compositionally biased region" description="Polar residues" evidence="5">
    <location>
        <begin position="341"/>
        <end position="360"/>
    </location>
</feature>
<sequence length="360" mass="39129">MSSTNYPDGRGRYHTVNETDIPTEFIESELQTGIHFASIDEKKRLWWKNALITAGCITSWCVIKILMILRRIKIVPTALATAADIGLSNMSLQAITLTFYKTFSLRLVGVILLILVGEILMVATEAEFSLKGFILVISASASAGLRWSLTQLLLKRNKKGEKSIGLDTPPAALFWMTPAMAVALGILSVAVYGVTDIYKSKFFDGFETAIRTSFILQRAGVVPMSIAGIFKEVATMSASALVFGDELTPLNVTGIVIAFSGIVLFTYHKYRKSLESTVSLDAHGNPVEDIDIDEEYTPGTFGLEESRLLNGEEDTLGPSGDPLFSIGPEDESKSDIDESLTLVNSTGRADSPTPKNISIS</sequence>
<feature type="transmembrane region" description="Helical" evidence="6">
    <location>
        <begin position="50"/>
        <end position="69"/>
    </location>
</feature>
<dbReference type="Pfam" id="PF03151">
    <property type="entry name" value="TPT"/>
    <property type="match status" value="1"/>
</dbReference>
<evidence type="ECO:0000256" key="2">
    <source>
        <dbReference type="ARBA" id="ARBA00022692"/>
    </source>
</evidence>
<keyword evidence="2 6" id="KW-0812">Transmembrane</keyword>
<evidence type="ECO:0000256" key="6">
    <source>
        <dbReference type="SAM" id="Phobius"/>
    </source>
</evidence>
<keyword evidence="4 6" id="KW-0472">Membrane</keyword>
<proteinExistence type="predicted"/>
<comment type="caution">
    <text evidence="8">The sequence shown here is derived from an EMBL/GenBank/DDBJ whole genome shotgun (WGS) entry which is preliminary data.</text>
</comment>
<feature type="transmembrane region" description="Helical" evidence="6">
    <location>
        <begin position="170"/>
        <end position="194"/>
    </location>
</feature>